<gene>
    <name evidence="2" type="ORF">BTJ68_07073</name>
</gene>
<dbReference type="EMBL" id="MUNK01000079">
    <property type="protein sequence ID" value="OTA33201.1"/>
    <property type="molecule type" value="Genomic_DNA"/>
</dbReference>
<dbReference type="Pfam" id="PF00646">
    <property type="entry name" value="F-box"/>
    <property type="match status" value="1"/>
</dbReference>
<evidence type="ECO:0000313" key="2">
    <source>
        <dbReference type="EMBL" id="OTA33201.1"/>
    </source>
</evidence>
<dbReference type="InterPro" id="IPR036047">
    <property type="entry name" value="F-box-like_dom_sf"/>
</dbReference>
<dbReference type="STRING" id="1157616.A0A1Z5TBG9"/>
<dbReference type="InterPro" id="IPR001810">
    <property type="entry name" value="F-box_dom"/>
</dbReference>
<evidence type="ECO:0000313" key="3">
    <source>
        <dbReference type="Proteomes" id="UP000194280"/>
    </source>
</evidence>
<dbReference type="InParanoid" id="A0A1Z5TBG9"/>
<sequence>MANIENLIEGLAVSDSAKARFFALPELLEIALLNLPPRDILLCQRVSRSFRYAVASSILLRRALFFEADSHALTLRDWASQKPENNRLLLRAFPGCYPTISLARINDVPTMIDITLGRPGKEHCTWDLGISFPADRMPACHPAVDYPEASWRRMFLSQPPCTSLHLMRRWQRSTVPAIVREDGITMGDFVTEVTNPEAGWHERYISSDRDWHFECTMVS</sequence>
<proteinExistence type="predicted"/>
<dbReference type="AlphaFoldDB" id="A0A1Z5TBG9"/>
<dbReference type="SUPFAM" id="SSF81383">
    <property type="entry name" value="F-box domain"/>
    <property type="match status" value="1"/>
</dbReference>
<dbReference type="VEuPathDB" id="FungiDB:BTJ68_07073"/>
<accession>A0A1Z5TBG9</accession>
<organism evidence="2 3">
    <name type="scientific">Hortaea werneckii EXF-2000</name>
    <dbReference type="NCBI Taxonomy" id="1157616"/>
    <lineage>
        <taxon>Eukaryota</taxon>
        <taxon>Fungi</taxon>
        <taxon>Dikarya</taxon>
        <taxon>Ascomycota</taxon>
        <taxon>Pezizomycotina</taxon>
        <taxon>Dothideomycetes</taxon>
        <taxon>Dothideomycetidae</taxon>
        <taxon>Mycosphaerellales</taxon>
        <taxon>Teratosphaeriaceae</taxon>
        <taxon>Hortaea</taxon>
    </lineage>
</organism>
<name>A0A1Z5TBG9_HORWE</name>
<dbReference type="OrthoDB" id="3800738at2759"/>
<reference evidence="2 3" key="1">
    <citation type="submission" date="2017-01" db="EMBL/GenBank/DDBJ databases">
        <title>The recent genome duplication of the halophilic yeast Hortaea werneckii: insights from long-read sequencing.</title>
        <authorList>
            <person name="Sinha S."/>
            <person name="Flibotte S."/>
            <person name="Neira M."/>
            <person name="Lenassi M."/>
            <person name="Gostincar C."/>
            <person name="Stajich J.E."/>
            <person name="Nislow C.E."/>
        </authorList>
    </citation>
    <scope>NUCLEOTIDE SEQUENCE [LARGE SCALE GENOMIC DNA]</scope>
    <source>
        <strain evidence="2 3">EXF-2000</strain>
    </source>
</reference>
<keyword evidence="3" id="KW-1185">Reference proteome</keyword>
<dbReference type="Proteomes" id="UP000194280">
    <property type="component" value="Unassembled WGS sequence"/>
</dbReference>
<protein>
    <recommendedName>
        <fullName evidence="1">F-box domain-containing protein</fullName>
    </recommendedName>
</protein>
<evidence type="ECO:0000259" key="1">
    <source>
        <dbReference type="Pfam" id="PF00646"/>
    </source>
</evidence>
<feature type="domain" description="F-box" evidence="1">
    <location>
        <begin position="25"/>
        <end position="61"/>
    </location>
</feature>
<comment type="caution">
    <text evidence="2">The sequence shown here is derived from an EMBL/GenBank/DDBJ whole genome shotgun (WGS) entry which is preliminary data.</text>
</comment>